<keyword evidence="13" id="KW-0966">Cell projection</keyword>
<feature type="domain" description="Nuclear receptor" evidence="18">
    <location>
        <begin position="644"/>
        <end position="719"/>
    </location>
</feature>
<keyword evidence="16" id="KW-0175">Coiled coil</keyword>
<dbReference type="Pfam" id="PF14738">
    <property type="entry name" value="CFAP91"/>
    <property type="match status" value="1"/>
</dbReference>
<dbReference type="SMART" id="SM00430">
    <property type="entry name" value="HOLI"/>
    <property type="match status" value="1"/>
</dbReference>
<evidence type="ECO:0000256" key="4">
    <source>
        <dbReference type="ARBA" id="ARBA00022723"/>
    </source>
</evidence>
<evidence type="ECO:0000256" key="7">
    <source>
        <dbReference type="ARBA" id="ARBA00023015"/>
    </source>
</evidence>
<accession>A0A834FBH2</accession>
<feature type="domain" description="NR LBD" evidence="19">
    <location>
        <begin position="745"/>
        <end position="1037"/>
    </location>
</feature>
<feature type="region of interest" description="Disordered" evidence="17">
    <location>
        <begin position="798"/>
        <end position="821"/>
    </location>
</feature>
<keyword evidence="7" id="KW-0805">Transcription regulation</keyword>
<keyword evidence="11" id="KW-0206">Cytoskeleton</keyword>
<evidence type="ECO:0000256" key="5">
    <source>
        <dbReference type="ARBA" id="ARBA00022771"/>
    </source>
</evidence>
<dbReference type="Gene3D" id="3.30.50.10">
    <property type="entry name" value="Erythroid Transcription Factor GATA-1, subunit A"/>
    <property type="match status" value="1"/>
</dbReference>
<dbReference type="InterPro" id="IPR013088">
    <property type="entry name" value="Znf_NHR/GATA"/>
</dbReference>
<comment type="subcellular location">
    <subcellularLocation>
        <location evidence="1">Cytoplasm</location>
        <location evidence="1">Cytoskeleton</location>
        <location evidence="1">Cilium axoneme</location>
    </subcellularLocation>
</comment>
<evidence type="ECO:0000256" key="13">
    <source>
        <dbReference type="ARBA" id="ARBA00023273"/>
    </source>
</evidence>
<dbReference type="InterPro" id="IPR032840">
    <property type="entry name" value="CFAP91_dom"/>
</dbReference>
<keyword evidence="9" id="KW-0804">Transcription</keyword>
<dbReference type="InterPro" id="IPR035500">
    <property type="entry name" value="NHR-like_dom_sf"/>
</dbReference>
<dbReference type="Pfam" id="PF00104">
    <property type="entry name" value="Hormone_recep"/>
    <property type="match status" value="1"/>
</dbReference>
<evidence type="ECO:0000256" key="3">
    <source>
        <dbReference type="ARBA" id="ARBA00022490"/>
    </source>
</evidence>
<dbReference type="GO" id="GO:0005930">
    <property type="term" value="C:axoneme"/>
    <property type="evidence" value="ECO:0007669"/>
    <property type="project" value="UniProtKB-SubCell"/>
</dbReference>
<feature type="compositionally biased region" description="Basic residues" evidence="17">
    <location>
        <begin position="335"/>
        <end position="349"/>
    </location>
</feature>
<reference evidence="20" key="1">
    <citation type="journal article" name="BMC Genomics">
        <title>Long-read sequencing and de novo genome assembly of marine medaka (Oryzias melastigma).</title>
        <authorList>
            <person name="Liang P."/>
            <person name="Saqib H.S.A."/>
            <person name="Ni X."/>
            <person name="Shen Y."/>
        </authorList>
    </citation>
    <scope>NUCLEOTIDE SEQUENCE</scope>
    <source>
        <strain evidence="20">Bigg-433</strain>
    </source>
</reference>
<evidence type="ECO:0000259" key="18">
    <source>
        <dbReference type="PROSITE" id="PS51030"/>
    </source>
</evidence>
<organism evidence="20 21">
    <name type="scientific">Oryzias melastigma</name>
    <name type="common">Marine medaka</name>
    <dbReference type="NCBI Taxonomy" id="30732"/>
    <lineage>
        <taxon>Eukaryota</taxon>
        <taxon>Metazoa</taxon>
        <taxon>Chordata</taxon>
        <taxon>Craniata</taxon>
        <taxon>Vertebrata</taxon>
        <taxon>Euteleostomi</taxon>
        <taxon>Actinopterygii</taxon>
        <taxon>Neopterygii</taxon>
        <taxon>Teleostei</taxon>
        <taxon>Neoteleostei</taxon>
        <taxon>Acanthomorphata</taxon>
        <taxon>Ovalentaria</taxon>
        <taxon>Atherinomorphae</taxon>
        <taxon>Beloniformes</taxon>
        <taxon>Adrianichthyidae</taxon>
        <taxon>Oryziinae</taxon>
        <taxon>Oryzias</taxon>
    </lineage>
</organism>
<evidence type="ECO:0000256" key="2">
    <source>
        <dbReference type="ARBA" id="ARBA00005993"/>
    </source>
</evidence>
<dbReference type="PROSITE" id="PS51030">
    <property type="entry name" value="NUCLEAR_REC_DBD_2"/>
    <property type="match status" value="1"/>
</dbReference>
<dbReference type="GO" id="GO:0043565">
    <property type="term" value="F:sequence-specific DNA binding"/>
    <property type="evidence" value="ECO:0007669"/>
    <property type="project" value="InterPro"/>
</dbReference>
<dbReference type="EMBL" id="WKFB01000382">
    <property type="protein sequence ID" value="KAF6724817.1"/>
    <property type="molecule type" value="Genomic_DNA"/>
</dbReference>
<evidence type="ECO:0000256" key="14">
    <source>
        <dbReference type="ARBA" id="ARBA00029468"/>
    </source>
</evidence>
<dbReference type="PRINTS" id="PR00398">
    <property type="entry name" value="STRDHORMONER"/>
</dbReference>
<comment type="similarity">
    <text evidence="2">Belongs to the nuclear hormone receptor family.</text>
</comment>
<keyword evidence="12" id="KW-0539">Nucleus</keyword>
<gene>
    <name evidence="20" type="ORF">FQA47_012448</name>
</gene>
<sequence length="1042" mass="120960">MFSEHPNYAVIVEPAAPGRAFAAPEQPHTGKNEQVWLRKECRVTGADYWKYLKRPLIPSSRLLLPNVVFAQEDFGVPEQQQPTHFTVGVQTDYRESETQTDPYSPEYVIRRGATASELLQMAALSWGRGLPAGLDEVEMIEWAREKRVLEARLPPLDDKSQLNKRRRMLEEILAKEWALRDAKILKLQEARLALLENRLRQRHEAQEDATSERINQIYSEYEEEKEVRLKKIHNAHMRALRKLEAKRKSADGKRERLDIVTEFQRYLLPDSRTKSGSQKSLTNKGVHVHGELHQSVPKPGVKIHKVVDLNPTRVGKAVDLLMKYKAQTEEEKTQQKKRPRRFPVKKKKFTPLASAGGKSPSQSEEEEKTELAVIVLQKLLRGRRTQSQMRKDMEDHRDLMRELRTVHSIDSEEQELLRADEERVTALRDQRDQQREKVSEEEAFHAGVVGAEQELLFDTLSKEMVRLQEERRIHAFALLADRERRRREAEESGRRQEEERRRREEDQIFTQVVQVHQQSVDMYLEDIILETLEKMSDEKAREEIHEKLKQLNEISYAMEKSQQVQPENDAASSLPGSFRVQTLVGSARRDFRTEPAVNTWSQHLESTARMTRKDASMQTDFEELNVQNEDDMDEDGKVTEDEEPKACGVCGDLAKGYHFNALTCEGCKGFFRRAIKRSSELQCPFLNNCIITKSNRRSCQACRFQKCQAIGMRKEMVMSEEEVLQRRTRIRRRKMHQASAQISPQQEQLIQELVRGHRNTFDSGFSRFTGFRPMDRDLLEEHEHESHLVTSCPFFGQPAAEESQSDPAAPTHSFSCSSSGLCESSETLEDRKRKERGFIFTFLPHLVDLSTYMIQDVIRFSKSLQDFRTVIIEDQISLLKGAAFEMMQIRFNIVFDTATNQWKCGNIIYCIHDAFRAGFQPFLLDPLFKFHHTLRKLDLQEEEYALIQALSLFSPDRAGVQEHQVIDEIHEKLALALKTWIDCKRTDPGKRLLYPKIIACLTELRSMTEEYSKQILQIQDIQPDTISPLLMEVVSKNPCNDF</sequence>
<evidence type="ECO:0000313" key="20">
    <source>
        <dbReference type="EMBL" id="KAF6724817.1"/>
    </source>
</evidence>
<dbReference type="PANTHER" id="PTHR22455">
    <property type="entry name" value="CILIA- AND FLAGELLA-ASSOCIATED PROTEIN 91"/>
    <property type="match status" value="1"/>
</dbReference>
<feature type="region of interest" description="Disordered" evidence="17">
    <location>
        <begin position="328"/>
        <end position="368"/>
    </location>
</feature>
<evidence type="ECO:0000256" key="12">
    <source>
        <dbReference type="ARBA" id="ARBA00023242"/>
    </source>
</evidence>
<evidence type="ECO:0000256" key="16">
    <source>
        <dbReference type="SAM" id="Coils"/>
    </source>
</evidence>
<evidence type="ECO:0000256" key="15">
    <source>
        <dbReference type="ARBA" id="ARBA00029555"/>
    </source>
</evidence>
<dbReference type="PRINTS" id="PR00047">
    <property type="entry name" value="STROIDFINGER"/>
</dbReference>
<comment type="caution">
    <text evidence="20">The sequence shown here is derived from an EMBL/GenBank/DDBJ whole genome shotgun (WGS) entry which is preliminary data.</text>
</comment>
<dbReference type="Pfam" id="PF00105">
    <property type="entry name" value="zf-C4"/>
    <property type="match status" value="1"/>
</dbReference>
<dbReference type="SUPFAM" id="SSF57716">
    <property type="entry name" value="Glucocorticoid receptor-like (DNA-binding domain)"/>
    <property type="match status" value="1"/>
</dbReference>
<dbReference type="SUPFAM" id="SSF48508">
    <property type="entry name" value="Nuclear receptor ligand-binding domain"/>
    <property type="match status" value="1"/>
</dbReference>
<evidence type="ECO:0000256" key="11">
    <source>
        <dbReference type="ARBA" id="ARBA00023212"/>
    </source>
</evidence>
<dbReference type="CDD" id="cd07156">
    <property type="entry name" value="NR_DBD_VDR_like"/>
    <property type="match status" value="1"/>
</dbReference>
<keyword evidence="3" id="KW-0963">Cytoplasm</keyword>
<keyword evidence="10 20" id="KW-0675">Receptor</keyword>
<evidence type="ECO:0000256" key="17">
    <source>
        <dbReference type="SAM" id="MobiDB-lite"/>
    </source>
</evidence>
<evidence type="ECO:0000259" key="19">
    <source>
        <dbReference type="PROSITE" id="PS51843"/>
    </source>
</evidence>
<dbReference type="Gene3D" id="1.10.565.10">
    <property type="entry name" value="Retinoid X Receptor"/>
    <property type="match status" value="1"/>
</dbReference>
<keyword evidence="5" id="KW-0863">Zinc-finger</keyword>
<dbReference type="GO" id="GO:0003700">
    <property type="term" value="F:DNA-binding transcription factor activity"/>
    <property type="evidence" value="ECO:0007669"/>
    <property type="project" value="InterPro"/>
</dbReference>
<evidence type="ECO:0000256" key="6">
    <source>
        <dbReference type="ARBA" id="ARBA00022833"/>
    </source>
</evidence>
<name>A0A834FBH2_ORYME</name>
<evidence type="ECO:0000313" key="21">
    <source>
        <dbReference type="Proteomes" id="UP000646548"/>
    </source>
</evidence>
<dbReference type="GO" id="GO:0008270">
    <property type="term" value="F:zinc ion binding"/>
    <property type="evidence" value="ECO:0007669"/>
    <property type="project" value="UniProtKB-KW"/>
</dbReference>
<evidence type="ECO:0000256" key="8">
    <source>
        <dbReference type="ARBA" id="ARBA00023125"/>
    </source>
</evidence>
<keyword evidence="4" id="KW-0479">Metal-binding</keyword>
<dbReference type="Proteomes" id="UP000646548">
    <property type="component" value="Unassembled WGS sequence"/>
</dbReference>
<dbReference type="FunFam" id="3.30.50.10:FF:000030">
    <property type="entry name" value="Nuclear Hormone Receptor family"/>
    <property type="match status" value="1"/>
</dbReference>
<protein>
    <recommendedName>
        <fullName evidence="15">Cilia- and flagella-associated protein 91</fullName>
    </recommendedName>
</protein>
<proteinExistence type="inferred from homology"/>
<feature type="coiled-coil region" evidence="16">
    <location>
        <begin position="409"/>
        <end position="437"/>
    </location>
</feature>
<dbReference type="InterPro" id="IPR000536">
    <property type="entry name" value="Nucl_hrmn_rcpt_lig-bd"/>
</dbReference>
<dbReference type="InterPro" id="IPR001723">
    <property type="entry name" value="Nuclear_hrmn_rcpt"/>
</dbReference>
<dbReference type="PROSITE" id="PS51843">
    <property type="entry name" value="NR_LBD"/>
    <property type="match status" value="1"/>
</dbReference>
<feature type="region of interest" description="Disordered" evidence="17">
    <location>
        <begin position="484"/>
        <end position="505"/>
    </location>
</feature>
<evidence type="ECO:0000256" key="10">
    <source>
        <dbReference type="ARBA" id="ARBA00023170"/>
    </source>
</evidence>
<keyword evidence="6" id="KW-0862">Zinc</keyword>
<dbReference type="SMART" id="SM00399">
    <property type="entry name" value="ZnF_C4"/>
    <property type="match status" value="1"/>
</dbReference>
<evidence type="ECO:0000256" key="9">
    <source>
        <dbReference type="ARBA" id="ARBA00023163"/>
    </source>
</evidence>
<comment type="similarity">
    <text evidence="14">Belongs to the CFAP91 family.</text>
</comment>
<keyword evidence="8" id="KW-0238">DNA-binding</keyword>
<evidence type="ECO:0000256" key="1">
    <source>
        <dbReference type="ARBA" id="ARBA00004430"/>
    </source>
</evidence>
<dbReference type="InterPro" id="IPR026720">
    <property type="entry name" value="CFAP91"/>
</dbReference>
<dbReference type="PROSITE" id="PS00031">
    <property type="entry name" value="NUCLEAR_REC_DBD_1"/>
    <property type="match status" value="1"/>
</dbReference>
<dbReference type="PANTHER" id="PTHR22455:SF10">
    <property type="entry name" value="CILIA- AND FLAGELLA-ASSOCIATED PROTEIN 91"/>
    <property type="match status" value="1"/>
</dbReference>
<dbReference type="PROSITE" id="PS50096">
    <property type="entry name" value="IQ"/>
    <property type="match status" value="1"/>
</dbReference>
<dbReference type="InterPro" id="IPR001628">
    <property type="entry name" value="Znf_hrmn_rcpt"/>
</dbReference>
<dbReference type="AlphaFoldDB" id="A0A834FBH2"/>